<proteinExistence type="predicted"/>
<evidence type="ECO:0000313" key="1">
    <source>
        <dbReference type="EMBL" id="CBL03952.1"/>
    </source>
</evidence>
<dbReference type="KEGG" id="gpa:GPA_13120"/>
<sequence>MDAENMLNRAMAALLVWLFVASDRPQNLPEAYRLNVVRYTCA</sequence>
<keyword evidence="2" id="KW-1185">Reference proteome</keyword>
<dbReference type="HOGENOM" id="CLU_3252233_0_0_11"/>
<accession>D6E8A5</accession>
<protein>
    <submittedName>
        <fullName evidence="1">Uncharacterized protein</fullName>
    </submittedName>
</protein>
<reference evidence="1 2" key="1">
    <citation type="submission" date="2010-03" db="EMBL/GenBank/DDBJ databases">
        <title>The genome sequence of Gordonibacter pamelaeae 7-10-1-bT.</title>
        <authorList>
            <consortium name="metaHIT consortium -- http://www.metahit.eu/"/>
            <person name="Pajon A."/>
            <person name="Turner K."/>
            <person name="Parkhill J."/>
            <person name="Timmis K."/>
            <person name="Oxley A."/>
            <person name="Wurdemann D."/>
        </authorList>
    </citation>
    <scope>NUCLEOTIDE SEQUENCE [LARGE SCALE GENOMIC DNA]</scope>
    <source>
        <strain evidence="2">7-10-1-b</strain>
    </source>
</reference>
<dbReference type="AlphaFoldDB" id="D6E8A5"/>
<dbReference type="EMBL" id="FP929047">
    <property type="protein sequence ID" value="CBL03952.1"/>
    <property type="molecule type" value="Genomic_DNA"/>
</dbReference>
<organism evidence="1 2">
    <name type="scientific">Gordonibacter pamelaeae 7-10-1-b</name>
    <dbReference type="NCBI Taxonomy" id="657308"/>
    <lineage>
        <taxon>Bacteria</taxon>
        <taxon>Bacillati</taxon>
        <taxon>Actinomycetota</taxon>
        <taxon>Coriobacteriia</taxon>
        <taxon>Eggerthellales</taxon>
        <taxon>Eggerthellaceae</taxon>
        <taxon>Gordonibacter</taxon>
    </lineage>
</organism>
<gene>
    <name evidence="1" type="ORF">GPA_13120</name>
</gene>
<dbReference type="Proteomes" id="UP000008805">
    <property type="component" value="Chromosome"/>
</dbReference>
<reference evidence="1 2" key="2">
    <citation type="submission" date="2010-03" db="EMBL/GenBank/DDBJ databases">
        <authorList>
            <person name="Pajon A."/>
        </authorList>
    </citation>
    <scope>NUCLEOTIDE SEQUENCE [LARGE SCALE GENOMIC DNA]</scope>
    <source>
        <strain evidence="2">7-10-1-b</strain>
    </source>
</reference>
<evidence type="ECO:0000313" key="2">
    <source>
        <dbReference type="Proteomes" id="UP000008805"/>
    </source>
</evidence>
<name>D6E8A5_9ACTN</name>